<name>A0A194VBT8_CYTMA</name>
<feature type="compositionally biased region" description="Low complexity" evidence="1">
    <location>
        <begin position="17"/>
        <end position="27"/>
    </location>
</feature>
<dbReference type="AlphaFoldDB" id="A0A194VBT8"/>
<protein>
    <submittedName>
        <fullName evidence="2">Uncharacterized protein</fullName>
    </submittedName>
</protein>
<evidence type="ECO:0000313" key="3">
    <source>
        <dbReference type="Proteomes" id="UP000078576"/>
    </source>
</evidence>
<keyword evidence="3" id="KW-1185">Reference proteome</keyword>
<feature type="region of interest" description="Disordered" evidence="1">
    <location>
        <begin position="1"/>
        <end position="27"/>
    </location>
</feature>
<gene>
    <name evidence="2" type="ORF">VP1G_11249</name>
</gene>
<dbReference type="OrthoDB" id="4573764at2759"/>
<reference evidence="3" key="1">
    <citation type="submission" date="2014-12" db="EMBL/GenBank/DDBJ databases">
        <title>Genome Sequence of Valsa Canker Pathogens Uncovers a Specific Adaption of Colonization on Woody Bark.</title>
        <authorList>
            <person name="Yin Z."/>
            <person name="Liu H."/>
            <person name="Gao X."/>
            <person name="Li Z."/>
            <person name="Song N."/>
            <person name="Ke X."/>
            <person name="Dai Q."/>
            <person name="Wu Y."/>
            <person name="Sun Y."/>
            <person name="Xu J.-R."/>
            <person name="Kang Z.K."/>
            <person name="Wang L."/>
            <person name="Huang L."/>
        </authorList>
    </citation>
    <scope>NUCLEOTIDE SEQUENCE [LARGE SCALE GENOMIC DNA]</scope>
    <source>
        <strain evidence="3">SXYL134</strain>
    </source>
</reference>
<feature type="compositionally biased region" description="Polar residues" evidence="1">
    <location>
        <begin position="1"/>
        <end position="16"/>
    </location>
</feature>
<evidence type="ECO:0000313" key="2">
    <source>
        <dbReference type="EMBL" id="KUI61455.1"/>
    </source>
</evidence>
<organism evidence="2 3">
    <name type="scientific">Cytospora mali</name>
    <name type="common">Apple Valsa canker fungus</name>
    <name type="synonym">Valsa mali</name>
    <dbReference type="NCBI Taxonomy" id="578113"/>
    <lineage>
        <taxon>Eukaryota</taxon>
        <taxon>Fungi</taxon>
        <taxon>Dikarya</taxon>
        <taxon>Ascomycota</taxon>
        <taxon>Pezizomycotina</taxon>
        <taxon>Sordariomycetes</taxon>
        <taxon>Sordariomycetidae</taxon>
        <taxon>Diaporthales</taxon>
        <taxon>Cytosporaceae</taxon>
        <taxon>Cytospora</taxon>
    </lineage>
</organism>
<dbReference type="EMBL" id="KN714777">
    <property type="protein sequence ID" value="KUI61455.1"/>
    <property type="molecule type" value="Genomic_DNA"/>
</dbReference>
<accession>A0A194VBT8</accession>
<proteinExistence type="predicted"/>
<sequence>MELLNTTSIHATHAQNSSSSDRSMGTDSFRYPEEYRLEVLARAIDGYVRQLNTGLIQGDFAEQNVMLVANDDAQPEMVA</sequence>
<evidence type="ECO:0000256" key="1">
    <source>
        <dbReference type="SAM" id="MobiDB-lite"/>
    </source>
</evidence>
<dbReference type="Proteomes" id="UP000078576">
    <property type="component" value="Unassembled WGS sequence"/>
</dbReference>